<dbReference type="EMBL" id="CP009451">
    <property type="protein sequence ID" value="AIR03401.1"/>
    <property type="molecule type" value="Genomic_DNA"/>
</dbReference>
<dbReference type="KEGG" id="cnt:JT31_01815"/>
<organism evidence="1 2">
    <name type="scientific">Cedecea neteri</name>
    <dbReference type="NCBI Taxonomy" id="158822"/>
    <lineage>
        <taxon>Bacteria</taxon>
        <taxon>Pseudomonadati</taxon>
        <taxon>Pseudomonadota</taxon>
        <taxon>Gammaproteobacteria</taxon>
        <taxon>Enterobacterales</taxon>
        <taxon>Enterobacteriaceae</taxon>
        <taxon>Cedecea</taxon>
    </lineage>
</organism>
<dbReference type="AlphaFoldDB" id="A0A089PWW9"/>
<evidence type="ECO:0000313" key="1">
    <source>
        <dbReference type="EMBL" id="AIR03401.1"/>
    </source>
</evidence>
<dbReference type="PANTHER" id="PTHR35862">
    <property type="entry name" value="FELS-2 PROPHAGE PROTEIN"/>
    <property type="match status" value="1"/>
</dbReference>
<protein>
    <submittedName>
        <fullName evidence="1">Baseplate assembly protein</fullName>
    </submittedName>
</protein>
<dbReference type="InterPro" id="IPR014507">
    <property type="entry name" value="Baseplate_assembly_J_pred"/>
</dbReference>
<sequence>MATNTSTIDLSELPVPDAVVVPDSDALFAQWLAKLKEADAIYDALVASDPAWKQGEVVTYNTVLLYQKVNDAVRAVLLASAGGADLDQLGANFNVKRLVITAADPDAIPPVEAVYESDDAYRERIQLSWARLNTAGAYNAYLFHGKSADADVLDVEAYGPETHGRKGEVDVYVLSRTGDGTASADLIAKVDRALNPDDIRPLTDYVQTYSATLNAYTVEAVLEIPAGPDASTILENALNNLTEYQAGLHTIDSMVPISGIYHALHQPGVVRVILTQPTADIPPVVGAAPYCSANNVTMRDVLDAV</sequence>
<dbReference type="PIRSF" id="PIRSF020481">
    <property type="entry name" value="BAP"/>
    <property type="match status" value="1"/>
</dbReference>
<dbReference type="OrthoDB" id="9793802at2"/>
<accession>A0A089PWW9</accession>
<dbReference type="InterPro" id="IPR052726">
    <property type="entry name" value="Phage_Baseplate_Hub"/>
</dbReference>
<name>A0A089PWW9_9ENTR</name>
<keyword evidence="2" id="KW-1185">Reference proteome</keyword>
<proteinExistence type="predicted"/>
<dbReference type="Proteomes" id="UP000029481">
    <property type="component" value="Chromosome"/>
</dbReference>
<reference evidence="1 2" key="1">
    <citation type="submission" date="2014-09" db="EMBL/GenBank/DDBJ databases">
        <title>Cedecea neteri SSMD04 Genome Sequencing.</title>
        <authorList>
            <person name="Tan J.-Y."/>
        </authorList>
    </citation>
    <scope>NUCLEOTIDE SEQUENCE [LARGE SCALE GENOMIC DNA]</scope>
    <source>
        <strain evidence="1 2">SSMD04</strain>
    </source>
</reference>
<dbReference type="PANTHER" id="PTHR35862:SF1">
    <property type="entry name" value="FELS-2 PROPHAGE PROTEIN"/>
    <property type="match status" value="1"/>
</dbReference>
<evidence type="ECO:0000313" key="2">
    <source>
        <dbReference type="Proteomes" id="UP000029481"/>
    </source>
</evidence>
<gene>
    <name evidence="1" type="ORF">JT31_01815</name>
</gene>
<dbReference type="RefSeq" id="WP_038472646.1">
    <property type="nucleotide sequence ID" value="NZ_CP009451.1"/>
</dbReference>